<evidence type="ECO:0000256" key="11">
    <source>
        <dbReference type="ARBA" id="ARBA00023136"/>
    </source>
</evidence>
<evidence type="ECO:0000256" key="7">
    <source>
        <dbReference type="ARBA" id="ARBA00023004"/>
    </source>
</evidence>
<keyword evidence="8" id="KW-0411">Iron-sulfur</keyword>
<dbReference type="Gene3D" id="3.30.70.3270">
    <property type="match status" value="1"/>
</dbReference>
<name>A0ABR7CMC9_9BACT</name>
<feature type="domain" description="4Fe-4S ferredoxin-type" evidence="12">
    <location>
        <begin position="57"/>
        <end position="87"/>
    </location>
</feature>
<keyword evidence="5" id="KW-0677">Repeat</keyword>
<evidence type="ECO:0000256" key="6">
    <source>
        <dbReference type="ARBA" id="ARBA00022967"/>
    </source>
</evidence>
<dbReference type="InterPro" id="IPR017896">
    <property type="entry name" value="4Fe4S_Fe-S-bd"/>
</dbReference>
<evidence type="ECO:0000259" key="12">
    <source>
        <dbReference type="PROSITE" id="PS51379"/>
    </source>
</evidence>
<evidence type="ECO:0000256" key="8">
    <source>
        <dbReference type="ARBA" id="ARBA00023014"/>
    </source>
</evidence>
<dbReference type="RefSeq" id="WP_101572582.1">
    <property type="nucleotide sequence ID" value="NZ_JACOOK010000003.1"/>
</dbReference>
<dbReference type="Proteomes" id="UP000636891">
    <property type="component" value="Unassembled WGS sequence"/>
</dbReference>
<evidence type="ECO:0000256" key="4">
    <source>
        <dbReference type="ARBA" id="ARBA00022723"/>
    </source>
</evidence>
<proteinExistence type="predicted"/>
<evidence type="ECO:0000256" key="3">
    <source>
        <dbReference type="ARBA" id="ARBA00022719"/>
    </source>
</evidence>
<evidence type="ECO:0000256" key="9">
    <source>
        <dbReference type="ARBA" id="ARBA00023027"/>
    </source>
</evidence>
<evidence type="ECO:0000256" key="1">
    <source>
        <dbReference type="ARBA" id="ARBA00022475"/>
    </source>
</evidence>
<organism evidence="13 14">
    <name type="scientific">Alistipes hominis</name>
    <dbReference type="NCBI Taxonomy" id="2763015"/>
    <lineage>
        <taxon>Bacteria</taxon>
        <taxon>Pseudomonadati</taxon>
        <taxon>Bacteroidota</taxon>
        <taxon>Bacteroidia</taxon>
        <taxon>Bacteroidales</taxon>
        <taxon>Rikenellaceae</taxon>
        <taxon>Alistipes</taxon>
    </lineage>
</organism>
<keyword evidence="11" id="KW-0472">Membrane</keyword>
<keyword evidence="1" id="KW-1003">Cell membrane</keyword>
<keyword evidence="6" id="KW-1278">Translocase</keyword>
<keyword evidence="9" id="KW-0520">NAD</keyword>
<accession>A0ABR7CMC9</accession>
<dbReference type="InterPro" id="IPR010226">
    <property type="entry name" value="NADH_quinone_OxRdtase_chainI"/>
</dbReference>
<dbReference type="Pfam" id="PF12838">
    <property type="entry name" value="Fer4_7"/>
    <property type="match status" value="1"/>
</dbReference>
<dbReference type="PANTHER" id="PTHR10849:SF24">
    <property type="entry name" value="NADH-QUINONE OXIDOREDUCTASE SUBUNIT I 2"/>
    <property type="match status" value="1"/>
</dbReference>
<keyword evidence="4" id="KW-0479">Metal-binding</keyword>
<gene>
    <name evidence="13" type="ORF">H8S08_07260</name>
</gene>
<dbReference type="PROSITE" id="PS51379">
    <property type="entry name" value="4FE4S_FER_2"/>
    <property type="match status" value="2"/>
</dbReference>
<dbReference type="PROSITE" id="PS00198">
    <property type="entry name" value="4FE4S_FER_1"/>
    <property type="match status" value="2"/>
</dbReference>
<evidence type="ECO:0000313" key="14">
    <source>
        <dbReference type="Proteomes" id="UP000636891"/>
    </source>
</evidence>
<keyword evidence="2" id="KW-0004">4Fe-4S</keyword>
<feature type="domain" description="4Fe-4S ferredoxin-type" evidence="12">
    <location>
        <begin position="101"/>
        <end position="130"/>
    </location>
</feature>
<dbReference type="SUPFAM" id="SSF54862">
    <property type="entry name" value="4Fe-4S ferredoxins"/>
    <property type="match status" value="1"/>
</dbReference>
<keyword evidence="10" id="KW-0830">Ubiquinone</keyword>
<keyword evidence="7" id="KW-0408">Iron</keyword>
<sequence>MNAFKNYISSFFSGLSSLLKGMRVTIRVFFRKKTTEQYPENRDTLQIFDRFRGELVMPHNANNEHKCVACGICQMNCPNGSIKVISETVTDEEGKKKRVLTKYVYDIGSCLYCQLCVRTCPHGAIEFDNKFEHAVFTRDKLVRQLNHEGSTLEKK</sequence>
<evidence type="ECO:0000256" key="2">
    <source>
        <dbReference type="ARBA" id="ARBA00022485"/>
    </source>
</evidence>
<reference evidence="13 14" key="1">
    <citation type="submission" date="2020-08" db="EMBL/GenBank/DDBJ databases">
        <title>Genome public.</title>
        <authorList>
            <person name="Liu C."/>
            <person name="Sun Q."/>
        </authorList>
    </citation>
    <scope>NUCLEOTIDE SEQUENCE [LARGE SCALE GENOMIC DNA]</scope>
    <source>
        <strain evidence="13 14">New-7</strain>
    </source>
</reference>
<evidence type="ECO:0000313" key="13">
    <source>
        <dbReference type="EMBL" id="MBC5616818.1"/>
    </source>
</evidence>
<keyword evidence="3" id="KW-0874">Quinone</keyword>
<comment type="caution">
    <text evidence="13">The sequence shown here is derived from an EMBL/GenBank/DDBJ whole genome shotgun (WGS) entry which is preliminary data.</text>
</comment>
<dbReference type="PANTHER" id="PTHR10849">
    <property type="entry name" value="NADH DEHYDROGENASE UBIQUINONE IRON-SULFUR PROTEIN 8, MITOCHONDRIAL"/>
    <property type="match status" value="1"/>
</dbReference>
<keyword evidence="14" id="KW-1185">Reference proteome</keyword>
<dbReference type="InterPro" id="IPR017900">
    <property type="entry name" value="4Fe4S_Fe_S_CS"/>
</dbReference>
<evidence type="ECO:0000256" key="5">
    <source>
        <dbReference type="ARBA" id="ARBA00022737"/>
    </source>
</evidence>
<evidence type="ECO:0000256" key="10">
    <source>
        <dbReference type="ARBA" id="ARBA00023075"/>
    </source>
</evidence>
<dbReference type="EMBL" id="JACOOK010000003">
    <property type="protein sequence ID" value="MBC5616818.1"/>
    <property type="molecule type" value="Genomic_DNA"/>
</dbReference>
<protein>
    <submittedName>
        <fullName evidence="13">4Fe-4S binding protein</fullName>
    </submittedName>
</protein>